<evidence type="ECO:0000313" key="2">
    <source>
        <dbReference type="EMBL" id="AYA35655.1"/>
    </source>
</evidence>
<dbReference type="AlphaFoldDB" id="A0A3B7QVW4"/>
<feature type="transmembrane region" description="Helical" evidence="1">
    <location>
        <begin position="45"/>
        <end position="66"/>
    </location>
</feature>
<evidence type="ECO:0000256" key="1">
    <source>
        <dbReference type="SAM" id="Phobius"/>
    </source>
</evidence>
<dbReference type="Proteomes" id="UP000262802">
    <property type="component" value="Chromosome"/>
</dbReference>
<feature type="transmembrane region" description="Helical" evidence="1">
    <location>
        <begin position="225"/>
        <end position="255"/>
    </location>
</feature>
<keyword evidence="3" id="KW-1185">Reference proteome</keyword>
<evidence type="ECO:0008006" key="4">
    <source>
        <dbReference type="Google" id="ProtNLM"/>
    </source>
</evidence>
<dbReference type="EMBL" id="CP032317">
    <property type="protein sequence ID" value="AYA35655.1"/>
    <property type="molecule type" value="Genomic_DNA"/>
</dbReference>
<gene>
    <name evidence="2" type="ORF">D3Y59_00470</name>
</gene>
<feature type="transmembrane region" description="Helical" evidence="1">
    <location>
        <begin position="78"/>
        <end position="101"/>
    </location>
</feature>
<protein>
    <recommendedName>
        <fullName evidence="4">DUF975 family protein</fullName>
    </recommendedName>
</protein>
<keyword evidence="1" id="KW-1133">Transmembrane helix</keyword>
<dbReference type="KEGG" id="hyh:D3Y59_00470"/>
<accession>A0A3B7QVW4</accession>
<proteinExistence type="predicted"/>
<feature type="transmembrane region" description="Helical" evidence="1">
    <location>
        <begin position="184"/>
        <end position="204"/>
    </location>
</feature>
<reference evidence="2 3" key="1">
    <citation type="submission" date="2018-09" db="EMBL/GenBank/DDBJ databases">
        <title>Hymenobacter medium sp. nov., isolated from R2A medium.</title>
        <authorList>
            <person name="Yingchao G."/>
        </authorList>
    </citation>
    <scope>NUCLEOTIDE SEQUENCE [LARGE SCALE GENOMIC DNA]</scope>
    <source>
        <strain evidence="3">sh-6</strain>
    </source>
</reference>
<dbReference type="OrthoDB" id="1049480at2"/>
<dbReference type="RefSeq" id="WP_119443247.1">
    <property type="nucleotide sequence ID" value="NZ_CP032317.1"/>
</dbReference>
<name>A0A3B7QVW4_9BACT</name>
<sequence length="296" mass="32634">MPTLTSAKPTVTPPFSHPADFYQVRDFGQKWEATAQLLRLHYRELLGALVRYSGLYMLIGALFQAAGEHYVGTDGAMLYPVGSVFYAIGTFVGTGVVYGFLRARMHALDEPGARYTPDQIWDFANGLGSFFGSYLIFGALMLLGFLCLIAPGIYIWPAFTLLPGVVMLEDSEESMSRCFKLVEGFWWTTLGLALMTWLLSVAVVQVPQLLLQSLGAALEMDQSEWLWVLPVRLLISGLQFLLQPITAILLAFNYFSIVESKESPGLSWRASRIGQAPASGSHPTDLGAITEGEYLL</sequence>
<feature type="transmembrane region" description="Helical" evidence="1">
    <location>
        <begin position="134"/>
        <end position="156"/>
    </location>
</feature>
<keyword evidence="1" id="KW-0812">Transmembrane</keyword>
<organism evidence="2 3">
    <name type="scientific">Hymenobacter oligotrophus</name>
    <dbReference type="NCBI Taxonomy" id="2319843"/>
    <lineage>
        <taxon>Bacteria</taxon>
        <taxon>Pseudomonadati</taxon>
        <taxon>Bacteroidota</taxon>
        <taxon>Cytophagia</taxon>
        <taxon>Cytophagales</taxon>
        <taxon>Hymenobacteraceae</taxon>
        <taxon>Hymenobacter</taxon>
    </lineage>
</organism>
<evidence type="ECO:0000313" key="3">
    <source>
        <dbReference type="Proteomes" id="UP000262802"/>
    </source>
</evidence>
<keyword evidence="1" id="KW-0472">Membrane</keyword>